<gene>
    <name evidence="3" type="ORF">PECAL_4P00190</name>
</gene>
<evidence type="ECO:0008006" key="5">
    <source>
        <dbReference type="Google" id="ProtNLM"/>
    </source>
</evidence>
<reference evidence="3" key="1">
    <citation type="submission" date="2021-11" db="EMBL/GenBank/DDBJ databases">
        <authorList>
            <consortium name="Genoscope - CEA"/>
            <person name="William W."/>
        </authorList>
    </citation>
    <scope>NUCLEOTIDE SEQUENCE</scope>
</reference>
<keyword evidence="4" id="KW-1185">Reference proteome</keyword>
<dbReference type="OrthoDB" id="10561498at2759"/>
<comment type="caution">
    <text evidence="3">The sequence shown here is derived from an EMBL/GenBank/DDBJ whole genome shotgun (WGS) entry which is preliminary data.</text>
</comment>
<evidence type="ECO:0000256" key="2">
    <source>
        <dbReference type="SAM" id="SignalP"/>
    </source>
</evidence>
<dbReference type="Proteomes" id="UP000789595">
    <property type="component" value="Unassembled WGS sequence"/>
</dbReference>
<sequence>MRAALVLLAALHTTDAATTRPLWCDRLKAAVDESRATLATRYGRARLNATSIFSHNQEALAARIADALNNNQPLRFGLTGGSHAVGTDEGGWATNLTRWVDDVLGRARGAGPTNVSAPPGPVPPQKAWERCVRKDPPPWLSSPPSFRATAARWDDDGAQWHNQSWPLDRICENRLEPRRVCPVFWGSGKHATLVNGAKGGLTTAEATWALGRALDRCVDVLLWDHGVNDMAHVRGSARDAQKTFLWFLARAQAEFPRLAAVVAVFWQDDLLGLKGACAGEDVDGWQARVPAGYRGVLVEAAQRWPGTAVVTMSLPAFCRKTPERRACHPAAFMDWLTSHPTSLQNAAFADLVIWQLLPAFDAMHASRCESVDHFQAPAPPPRASHHFHAPRLAASFFGWSPLASSPPRLEDLAVLCAPGRSLRGPETRKGKAACSLRLDGLTWTPFNFTVFATDMRLPATPRWARLDFSELLWGPALDGDGCAGWGMHGCRDPKRCDEEYRYSSTATPKCPSGGGTPVQRCRRAPRGVERYPAWPAFSELPIRAADVGLRVSSKYAGCFLCSTLHPPGRTRYYAAGVAAGVAGNATPAPQDQMKSCLVIPRVEAAHVVFWCPAEECYPVVRGGRGKVGLGHGALKPSIMVFCGHHSEWPSRSAAFGGALRWPSTSANRSSSGRSPSRAASP</sequence>
<evidence type="ECO:0000256" key="1">
    <source>
        <dbReference type="SAM" id="MobiDB-lite"/>
    </source>
</evidence>
<feature type="signal peptide" evidence="2">
    <location>
        <begin position="1"/>
        <end position="16"/>
    </location>
</feature>
<keyword evidence="2" id="KW-0732">Signal</keyword>
<protein>
    <recommendedName>
        <fullName evidence="5">SGNH hydrolase-type esterase domain-containing protein</fullName>
    </recommendedName>
</protein>
<name>A0A8J2SL20_9STRA</name>
<evidence type="ECO:0000313" key="3">
    <source>
        <dbReference type="EMBL" id="CAH0372861.1"/>
    </source>
</evidence>
<dbReference type="AlphaFoldDB" id="A0A8J2SL20"/>
<dbReference type="EMBL" id="CAKKNE010000004">
    <property type="protein sequence ID" value="CAH0372861.1"/>
    <property type="molecule type" value="Genomic_DNA"/>
</dbReference>
<feature type="region of interest" description="Disordered" evidence="1">
    <location>
        <begin position="662"/>
        <end position="681"/>
    </location>
</feature>
<feature type="chain" id="PRO_5035237446" description="SGNH hydrolase-type esterase domain-containing protein" evidence="2">
    <location>
        <begin position="17"/>
        <end position="681"/>
    </location>
</feature>
<evidence type="ECO:0000313" key="4">
    <source>
        <dbReference type="Proteomes" id="UP000789595"/>
    </source>
</evidence>
<proteinExistence type="predicted"/>
<organism evidence="3 4">
    <name type="scientific">Pelagomonas calceolata</name>
    <dbReference type="NCBI Taxonomy" id="35677"/>
    <lineage>
        <taxon>Eukaryota</taxon>
        <taxon>Sar</taxon>
        <taxon>Stramenopiles</taxon>
        <taxon>Ochrophyta</taxon>
        <taxon>Pelagophyceae</taxon>
        <taxon>Pelagomonadales</taxon>
        <taxon>Pelagomonadaceae</taxon>
        <taxon>Pelagomonas</taxon>
    </lineage>
</organism>
<dbReference type="SUPFAM" id="SSF52266">
    <property type="entry name" value="SGNH hydrolase"/>
    <property type="match status" value="1"/>
</dbReference>
<accession>A0A8J2SL20</accession>